<dbReference type="InterPro" id="IPR013736">
    <property type="entry name" value="Xaa-Pro_dipept_C"/>
</dbReference>
<dbReference type="Gene3D" id="2.60.120.260">
    <property type="entry name" value="Galactose-binding domain-like"/>
    <property type="match status" value="1"/>
</dbReference>
<dbReference type="PROSITE" id="PS51257">
    <property type="entry name" value="PROKAR_LIPOPROTEIN"/>
    <property type="match status" value="1"/>
</dbReference>
<organism evidence="4 5">
    <name type="scientific">Ottowia testudinis</name>
    <dbReference type="NCBI Taxonomy" id="2816950"/>
    <lineage>
        <taxon>Bacteria</taxon>
        <taxon>Pseudomonadati</taxon>
        <taxon>Pseudomonadota</taxon>
        <taxon>Betaproteobacteria</taxon>
        <taxon>Burkholderiales</taxon>
        <taxon>Comamonadaceae</taxon>
        <taxon>Ottowia</taxon>
    </lineage>
</organism>
<dbReference type="SUPFAM" id="SSF49785">
    <property type="entry name" value="Galactose-binding domain-like"/>
    <property type="match status" value="1"/>
</dbReference>
<dbReference type="InterPro" id="IPR008979">
    <property type="entry name" value="Galactose-bd-like_sf"/>
</dbReference>
<feature type="chain" id="PRO_5038022572" evidence="2">
    <location>
        <begin position="31"/>
        <end position="584"/>
    </location>
</feature>
<evidence type="ECO:0000256" key="2">
    <source>
        <dbReference type="SAM" id="SignalP"/>
    </source>
</evidence>
<name>A0A975H394_9BURK</name>
<evidence type="ECO:0000313" key="4">
    <source>
        <dbReference type="EMBL" id="QTD45678.1"/>
    </source>
</evidence>
<dbReference type="GO" id="GO:0052689">
    <property type="term" value="F:carboxylic ester hydrolase activity"/>
    <property type="evidence" value="ECO:0007669"/>
    <property type="project" value="UniProtKB-ARBA"/>
</dbReference>
<feature type="domain" description="Xaa-Pro dipeptidyl-peptidase C-terminal" evidence="3">
    <location>
        <begin position="340"/>
        <end position="580"/>
    </location>
</feature>
<dbReference type="Pfam" id="PF08530">
    <property type="entry name" value="PepX_C"/>
    <property type="match status" value="1"/>
</dbReference>
<dbReference type="SMART" id="SM00939">
    <property type="entry name" value="PepX_C"/>
    <property type="match status" value="1"/>
</dbReference>
<dbReference type="RefSeq" id="WP_208009426.1">
    <property type="nucleotide sequence ID" value="NZ_CP071796.1"/>
</dbReference>
<dbReference type="SUPFAM" id="SSF53474">
    <property type="entry name" value="alpha/beta-Hydrolases"/>
    <property type="match status" value="1"/>
</dbReference>
<dbReference type="Proteomes" id="UP000663903">
    <property type="component" value="Chromosome"/>
</dbReference>
<sequence length="584" mass="62714">MAFSLPRSHRWLPGACAVLGALACAAPVQAQQLIGCRDATPAEAAFYSTPVIMPGVISPRDGTCYVKDLRITTHDGLKLTANVFLPAGATSGVAGGQKFPGVVYISSWALTDSFEYLGQQARMARDGYISVAYTTRGFWGSEGVISVASEGDIRDVSTAIDFMQAFTPVDAARIGTAGISYGAGMSLLASARDKRIRALAALSGWGNLSDQLFGNQVPNPTWTAVLLGSGQLLGRMDPAVVSMSRETLNPDATPEQAAAAMAWAVPRSPSAVVNQINANQPAVFIGKNWQDDMFSPNSTLALFEKLTTPKRISLQPGIHGSIELGAAMFDKPNLVWDQAHRWFDRYLKGVPNGIDAEPKVRLTTKFGNVNETLSTWPAPELKRNVLWVNPRGPVRYDWSCWCMKGLVGSMNPARGPFGLDTINNALDTTATTGPLPVLSVTAETIGLPVINHQDSILRDQGVRYEGPVLSQGMKIRGAPQVQLRVRPSQKRGMLVAYLYDVDALGWGTLITHGARAVHWATPGQSIDFSFDLNAIAYDVAPGRKLALVFDTADHLYGAPVRWGEAFSMTIEAGDGVSALTIPSR</sequence>
<evidence type="ECO:0000259" key="3">
    <source>
        <dbReference type="SMART" id="SM00939"/>
    </source>
</evidence>
<dbReference type="Pfam" id="PF02129">
    <property type="entry name" value="Peptidase_S15"/>
    <property type="match status" value="1"/>
</dbReference>
<gene>
    <name evidence="4" type="ORF">J1M35_01765</name>
</gene>
<dbReference type="InterPro" id="IPR029058">
    <property type="entry name" value="AB_hydrolase_fold"/>
</dbReference>
<accession>A0A975H394</accession>
<protein>
    <submittedName>
        <fullName evidence="4">Hydrolase</fullName>
    </submittedName>
</protein>
<dbReference type="PANTHER" id="PTHR22946">
    <property type="entry name" value="DIENELACTONE HYDROLASE DOMAIN-CONTAINING PROTEIN-RELATED"/>
    <property type="match status" value="1"/>
</dbReference>
<proteinExistence type="predicted"/>
<keyword evidence="5" id="KW-1185">Reference proteome</keyword>
<dbReference type="InterPro" id="IPR000383">
    <property type="entry name" value="Xaa-Pro-like_dom"/>
</dbReference>
<dbReference type="InterPro" id="IPR050261">
    <property type="entry name" value="FrsA_esterase"/>
</dbReference>
<dbReference type="KEGG" id="otd:J1M35_01765"/>
<keyword evidence="2" id="KW-0732">Signal</keyword>
<dbReference type="Gene3D" id="3.40.50.1820">
    <property type="entry name" value="alpha/beta hydrolase"/>
    <property type="match status" value="1"/>
</dbReference>
<evidence type="ECO:0000313" key="5">
    <source>
        <dbReference type="Proteomes" id="UP000663903"/>
    </source>
</evidence>
<dbReference type="AlphaFoldDB" id="A0A975H394"/>
<evidence type="ECO:0000256" key="1">
    <source>
        <dbReference type="ARBA" id="ARBA00022801"/>
    </source>
</evidence>
<dbReference type="EMBL" id="CP071796">
    <property type="protein sequence ID" value="QTD45678.1"/>
    <property type="molecule type" value="Genomic_DNA"/>
</dbReference>
<feature type="signal peptide" evidence="2">
    <location>
        <begin position="1"/>
        <end position="30"/>
    </location>
</feature>
<reference evidence="4" key="1">
    <citation type="submission" date="2021-03" db="EMBL/GenBank/DDBJ databases">
        <title>Ottowia sp. 27C isolated from the cloaca of a Giant Asian pond turtle (Heosemys grandis).</title>
        <authorList>
            <person name="Spergser J."/>
            <person name="Busse H.-J."/>
        </authorList>
    </citation>
    <scope>NUCLEOTIDE SEQUENCE</scope>
    <source>
        <strain evidence="4">27C</strain>
    </source>
</reference>
<dbReference type="GO" id="GO:0008239">
    <property type="term" value="F:dipeptidyl-peptidase activity"/>
    <property type="evidence" value="ECO:0007669"/>
    <property type="project" value="InterPro"/>
</dbReference>
<keyword evidence="1 4" id="KW-0378">Hydrolase</keyword>
<dbReference type="PANTHER" id="PTHR22946:SF9">
    <property type="entry name" value="POLYKETIDE TRANSFERASE AF380"/>
    <property type="match status" value="1"/>
</dbReference>